<dbReference type="Proteomes" id="UP000076532">
    <property type="component" value="Unassembled WGS sequence"/>
</dbReference>
<proteinExistence type="predicted"/>
<evidence type="ECO:0000313" key="1">
    <source>
        <dbReference type="EMBL" id="KZP20921.1"/>
    </source>
</evidence>
<protein>
    <submittedName>
        <fullName evidence="1">Uncharacterized protein</fullName>
    </submittedName>
</protein>
<sequence length="153" mass="17149">MHLGHAVAPIPDAGIRMHLGHAGPDASESGQPYRDFGERDIAMKGLEEGILRNIGIPSRDLLIIAHLLPGVWHINSAEFVFRVCSLRLLNSPFLPPIQWRFDWGTTSSCRYLCPYLPAYNLSSFPLKRQLTNMPTHQVFSDCCPGAVQIRQRS</sequence>
<evidence type="ECO:0000313" key="2">
    <source>
        <dbReference type="Proteomes" id="UP000076532"/>
    </source>
</evidence>
<reference evidence="1 2" key="1">
    <citation type="journal article" date="2016" name="Mol. Biol. Evol.">
        <title>Comparative Genomics of Early-Diverging Mushroom-Forming Fungi Provides Insights into the Origins of Lignocellulose Decay Capabilities.</title>
        <authorList>
            <person name="Nagy L.G."/>
            <person name="Riley R."/>
            <person name="Tritt A."/>
            <person name="Adam C."/>
            <person name="Daum C."/>
            <person name="Floudas D."/>
            <person name="Sun H."/>
            <person name="Yadav J.S."/>
            <person name="Pangilinan J."/>
            <person name="Larsson K.H."/>
            <person name="Matsuura K."/>
            <person name="Barry K."/>
            <person name="Labutti K."/>
            <person name="Kuo R."/>
            <person name="Ohm R.A."/>
            <person name="Bhattacharya S.S."/>
            <person name="Shirouzu T."/>
            <person name="Yoshinaga Y."/>
            <person name="Martin F.M."/>
            <person name="Grigoriev I.V."/>
            <person name="Hibbett D.S."/>
        </authorList>
    </citation>
    <scope>NUCLEOTIDE SEQUENCE [LARGE SCALE GENOMIC DNA]</scope>
    <source>
        <strain evidence="1 2">CBS 109695</strain>
    </source>
</reference>
<organism evidence="1 2">
    <name type="scientific">Athelia psychrophila</name>
    <dbReference type="NCBI Taxonomy" id="1759441"/>
    <lineage>
        <taxon>Eukaryota</taxon>
        <taxon>Fungi</taxon>
        <taxon>Dikarya</taxon>
        <taxon>Basidiomycota</taxon>
        <taxon>Agaricomycotina</taxon>
        <taxon>Agaricomycetes</taxon>
        <taxon>Agaricomycetidae</taxon>
        <taxon>Atheliales</taxon>
        <taxon>Atheliaceae</taxon>
        <taxon>Athelia</taxon>
    </lineage>
</organism>
<keyword evidence="2" id="KW-1185">Reference proteome</keyword>
<dbReference type="AlphaFoldDB" id="A0A166JJB4"/>
<name>A0A166JJB4_9AGAM</name>
<dbReference type="EMBL" id="KV417551">
    <property type="protein sequence ID" value="KZP20921.1"/>
    <property type="molecule type" value="Genomic_DNA"/>
</dbReference>
<accession>A0A166JJB4</accession>
<gene>
    <name evidence="1" type="ORF">FIBSPDRAFT_525787</name>
</gene>